<evidence type="ECO:0000313" key="1">
    <source>
        <dbReference type="EMBL" id="TXF13608.1"/>
    </source>
</evidence>
<sequence length="95" mass="10094">MCGRTGSKSEPLGARATKGLAQSSIIPCPAGPQADGQGWQPISGRAGVRLIELDPKYVDVIVRRWQDGRATREADGVAFDQAASSVCVHHLWHSG</sequence>
<organism evidence="1 2">
    <name type="scientific">Pelomicrobium methylotrophicum</name>
    <dbReference type="NCBI Taxonomy" id="2602750"/>
    <lineage>
        <taxon>Bacteria</taxon>
        <taxon>Pseudomonadati</taxon>
        <taxon>Pseudomonadota</taxon>
        <taxon>Hydrogenophilia</taxon>
        <taxon>Hydrogenophilia incertae sedis</taxon>
        <taxon>Pelomicrobium</taxon>
    </lineage>
</organism>
<accession>A0A5C7F1E9</accession>
<dbReference type="InParanoid" id="A0A5C7F1E9"/>
<keyword evidence="2" id="KW-1185">Reference proteome</keyword>
<dbReference type="EMBL" id="VPFL01000001">
    <property type="protein sequence ID" value="TXF13608.1"/>
    <property type="molecule type" value="Genomic_DNA"/>
</dbReference>
<reference evidence="1 2" key="1">
    <citation type="submission" date="2019-08" db="EMBL/GenBank/DDBJ databases">
        <title>Pelomicrobium methylotrophicum gen. nov., sp. nov. a moderately thermophilic, facultatively anaerobic, lithoautotrophic and methylotrophic bacterium isolated from a terrestrial mud volcano.</title>
        <authorList>
            <person name="Slobodkina G.B."/>
            <person name="Merkel A.Y."/>
            <person name="Slobodkin A.I."/>
        </authorList>
    </citation>
    <scope>NUCLEOTIDE SEQUENCE [LARGE SCALE GENOMIC DNA]</scope>
    <source>
        <strain evidence="1 2">SM250</strain>
    </source>
</reference>
<dbReference type="AlphaFoldDB" id="A0A5C7F1E9"/>
<gene>
    <name evidence="1" type="ORF">FR698_00355</name>
</gene>
<proteinExistence type="predicted"/>
<evidence type="ECO:0000313" key="2">
    <source>
        <dbReference type="Proteomes" id="UP000321201"/>
    </source>
</evidence>
<dbReference type="Proteomes" id="UP000321201">
    <property type="component" value="Unassembled WGS sequence"/>
</dbReference>
<protein>
    <submittedName>
        <fullName evidence="1">Uncharacterized protein</fullName>
    </submittedName>
</protein>
<comment type="caution">
    <text evidence="1">The sequence shown here is derived from an EMBL/GenBank/DDBJ whole genome shotgun (WGS) entry which is preliminary data.</text>
</comment>
<name>A0A5C7F1E9_9PROT</name>
<dbReference type="OrthoDB" id="7806498at2"/>